<name>A0A820M8B8_9BILA</name>
<dbReference type="AlphaFoldDB" id="A0A820M8B8"/>
<proteinExistence type="predicted"/>
<comment type="caution">
    <text evidence="1">The sequence shown here is derived from an EMBL/GenBank/DDBJ whole genome shotgun (WGS) entry which is preliminary data.</text>
</comment>
<reference evidence="1" key="1">
    <citation type="submission" date="2021-02" db="EMBL/GenBank/DDBJ databases">
        <authorList>
            <person name="Nowell W R."/>
        </authorList>
    </citation>
    <scope>NUCLEOTIDE SEQUENCE</scope>
</reference>
<evidence type="ECO:0008006" key="3">
    <source>
        <dbReference type="Google" id="ProtNLM"/>
    </source>
</evidence>
<feature type="non-terminal residue" evidence="1">
    <location>
        <position position="1"/>
    </location>
</feature>
<evidence type="ECO:0000313" key="2">
    <source>
        <dbReference type="Proteomes" id="UP000663868"/>
    </source>
</evidence>
<dbReference type="EMBL" id="CAJOBB010020632">
    <property type="protein sequence ID" value="CAF4369188.1"/>
    <property type="molecule type" value="Genomic_DNA"/>
</dbReference>
<dbReference type="Proteomes" id="UP000663868">
    <property type="component" value="Unassembled WGS sequence"/>
</dbReference>
<protein>
    <recommendedName>
        <fullName evidence="3">Right handed beta helix domain-containing protein</fullName>
    </recommendedName>
</protein>
<evidence type="ECO:0000313" key="1">
    <source>
        <dbReference type="EMBL" id="CAF4369188.1"/>
    </source>
</evidence>
<organism evidence="1 2">
    <name type="scientific">Adineta steineri</name>
    <dbReference type="NCBI Taxonomy" id="433720"/>
    <lineage>
        <taxon>Eukaryota</taxon>
        <taxon>Metazoa</taxon>
        <taxon>Spiralia</taxon>
        <taxon>Gnathifera</taxon>
        <taxon>Rotifera</taxon>
        <taxon>Eurotatoria</taxon>
        <taxon>Bdelloidea</taxon>
        <taxon>Adinetida</taxon>
        <taxon>Adinetidae</taxon>
        <taxon>Adineta</taxon>
    </lineage>
</organism>
<sequence>LEHTNIYGSSLFRGIWEWGFLYKETQVPDQELYKRKYTSEPYWSPKHAGLISISDSLFSMWNKTSTCIEIQRGRAMINNNYFGDDIGNAMNISHDADKVTITNNQLNGNRLISVTKKTILIANNLA</sequence>
<dbReference type="SUPFAM" id="SSF51126">
    <property type="entry name" value="Pectin lyase-like"/>
    <property type="match status" value="1"/>
</dbReference>
<accession>A0A820M8B8</accession>
<gene>
    <name evidence="1" type="ORF">KXQ929_LOCUS49262</name>
</gene>
<dbReference type="InterPro" id="IPR011050">
    <property type="entry name" value="Pectin_lyase_fold/virulence"/>
</dbReference>